<comment type="caution">
    <text evidence="2">The sequence shown here is derived from an EMBL/GenBank/DDBJ whole genome shotgun (WGS) entry which is preliminary data.</text>
</comment>
<feature type="compositionally biased region" description="Pro residues" evidence="1">
    <location>
        <begin position="100"/>
        <end position="120"/>
    </location>
</feature>
<feature type="non-terminal residue" evidence="2">
    <location>
        <position position="347"/>
    </location>
</feature>
<dbReference type="OrthoDB" id="10626544at2759"/>
<dbReference type="EMBL" id="MKHE01000021">
    <property type="protein sequence ID" value="OWK04482.1"/>
    <property type="molecule type" value="Genomic_DNA"/>
</dbReference>
<dbReference type="Proteomes" id="UP000242450">
    <property type="component" value="Chromosome 21"/>
</dbReference>
<organism evidence="2 3">
    <name type="scientific">Cervus elaphus hippelaphus</name>
    <name type="common">European red deer</name>
    <dbReference type="NCBI Taxonomy" id="46360"/>
    <lineage>
        <taxon>Eukaryota</taxon>
        <taxon>Metazoa</taxon>
        <taxon>Chordata</taxon>
        <taxon>Craniata</taxon>
        <taxon>Vertebrata</taxon>
        <taxon>Euteleostomi</taxon>
        <taxon>Mammalia</taxon>
        <taxon>Eutheria</taxon>
        <taxon>Laurasiatheria</taxon>
        <taxon>Artiodactyla</taxon>
        <taxon>Ruminantia</taxon>
        <taxon>Pecora</taxon>
        <taxon>Cervidae</taxon>
        <taxon>Cervinae</taxon>
        <taxon>Cervus</taxon>
    </lineage>
</organism>
<evidence type="ECO:0000256" key="1">
    <source>
        <dbReference type="SAM" id="MobiDB-lite"/>
    </source>
</evidence>
<feature type="compositionally biased region" description="Basic and acidic residues" evidence="1">
    <location>
        <begin position="236"/>
        <end position="245"/>
    </location>
</feature>
<accession>A0A212CF25</accession>
<name>A0A212CF25_CEREH</name>
<feature type="non-terminal residue" evidence="2">
    <location>
        <position position="1"/>
    </location>
</feature>
<evidence type="ECO:0000313" key="2">
    <source>
        <dbReference type="EMBL" id="OWK04482.1"/>
    </source>
</evidence>
<protein>
    <submittedName>
        <fullName evidence="2">MYC</fullName>
    </submittedName>
</protein>
<feature type="compositionally biased region" description="Low complexity" evidence="1">
    <location>
        <begin position="316"/>
        <end position="332"/>
    </location>
</feature>
<reference evidence="2 3" key="1">
    <citation type="journal article" date="2018" name="Mol. Genet. Genomics">
        <title>The red deer Cervus elaphus genome CerEla1.0: sequencing, annotating, genes, and chromosomes.</title>
        <authorList>
            <person name="Bana N.A."/>
            <person name="Nyiri A."/>
            <person name="Nagy J."/>
            <person name="Frank K."/>
            <person name="Nagy T."/>
            <person name="Steger V."/>
            <person name="Schiller M."/>
            <person name="Lakatos P."/>
            <person name="Sugar L."/>
            <person name="Horn P."/>
            <person name="Barta E."/>
            <person name="Orosz L."/>
        </authorList>
    </citation>
    <scope>NUCLEOTIDE SEQUENCE [LARGE SCALE GENOMIC DNA]</scope>
    <source>
        <strain evidence="2">Hungarian</strain>
    </source>
</reference>
<sequence length="347" mass="37215">EGLRCGGPPGCASRGYRSGWLAAAAAGLHHCLEGQGYSEAWREKEQRGRGLPSRNSSERQRERAGGPSRVEEPSQPSERSRAPGARGREIRIQRGASAPPARPAPTPPSPWTPASGPPPRGIRETLPTGTYNTRATPRLPGRREALLPFWGDTFPRRCPRPAPLKGAPRRFLDARFPSDSGNTAGERRKARKGRKGGALGAGMREAEKGGWEGRRRRQGKQRDEGARVGTGAALGAREREGAERNRSRRGASRRLLQVAQNFAPWGLADPISHRRRRLPRPVTEAKADFDCSAVAGPTPGLRAPGSPGGSRKAPRRCGAGSPSSSPRASPEPLALHEETPPTTSSDS</sequence>
<feature type="compositionally biased region" description="Basic and acidic residues" evidence="1">
    <location>
        <begin position="204"/>
        <end position="213"/>
    </location>
</feature>
<feature type="compositionally biased region" description="Basic and acidic residues" evidence="1">
    <location>
        <begin position="56"/>
        <end position="92"/>
    </location>
</feature>
<feature type="region of interest" description="Disordered" evidence="1">
    <location>
        <begin position="41"/>
        <end position="347"/>
    </location>
</feature>
<proteinExistence type="predicted"/>
<evidence type="ECO:0000313" key="3">
    <source>
        <dbReference type="Proteomes" id="UP000242450"/>
    </source>
</evidence>
<gene>
    <name evidence="2" type="ORF">Celaphus_00016201</name>
</gene>
<dbReference type="AlphaFoldDB" id="A0A212CF25"/>
<keyword evidence="3" id="KW-1185">Reference proteome</keyword>